<gene>
    <name evidence="3" type="ORF">Zm00014a_033690</name>
</gene>
<reference evidence="3" key="1">
    <citation type="journal article" date="2018" name="Nat. Genet.">
        <title>Extensive intraspecific gene order and gene structural variations between Mo17 and other maize genomes.</title>
        <authorList>
            <person name="Sun S."/>
            <person name="Zhou Y."/>
            <person name="Chen J."/>
            <person name="Shi J."/>
            <person name="Zhao H."/>
            <person name="Zhao H."/>
            <person name="Song W."/>
            <person name="Zhang M."/>
            <person name="Cui Y."/>
            <person name="Dong X."/>
            <person name="Liu H."/>
            <person name="Ma X."/>
            <person name="Jiao Y."/>
            <person name="Wang B."/>
            <person name="Wei X."/>
            <person name="Stein J.C."/>
            <person name="Glaubitz J.C."/>
            <person name="Lu F."/>
            <person name="Yu G."/>
            <person name="Liang C."/>
            <person name="Fengler K."/>
            <person name="Li B."/>
            <person name="Rafalski A."/>
            <person name="Schnable P.S."/>
            <person name="Ware D.H."/>
            <person name="Buckler E.S."/>
            <person name="Lai J."/>
        </authorList>
    </citation>
    <scope>NUCLEOTIDE SEQUENCE [LARGE SCALE GENOMIC DNA]</scope>
    <source>
        <tissue evidence="3">Seedling</tissue>
    </source>
</reference>
<sequence>MEQLVGVHHHHHSLSPRAPRTPTRPQPHPLLHHLPSNRFWDLHSQIHNHIHPAVPTASRVLRATPPFFLILLASVYLLTSVTIFSAPTPLLHLQLASPRPLILPKPAPPPPVPELFDLDGGSVRVRLTNVGAAVTSFLVPDKNGVLADVVLGFDSLDPYLVSS</sequence>
<dbReference type="AlphaFoldDB" id="A0A3L6G2Z9"/>
<feature type="region of interest" description="Disordered" evidence="1">
    <location>
        <begin position="1"/>
        <end position="27"/>
    </location>
</feature>
<evidence type="ECO:0008006" key="4">
    <source>
        <dbReference type="Google" id="ProtNLM"/>
    </source>
</evidence>
<dbReference type="GO" id="GO:0003824">
    <property type="term" value="F:catalytic activity"/>
    <property type="evidence" value="ECO:0007669"/>
    <property type="project" value="InterPro"/>
</dbReference>
<protein>
    <recommendedName>
        <fullName evidence="4">Galactose mutarotase-like superfamily protein</fullName>
    </recommendedName>
</protein>
<dbReference type="GO" id="GO:0030246">
    <property type="term" value="F:carbohydrate binding"/>
    <property type="evidence" value="ECO:0007669"/>
    <property type="project" value="InterPro"/>
</dbReference>
<dbReference type="ExpressionAtlas" id="A0A3L6G2Z9">
    <property type="expression patterns" value="baseline and differential"/>
</dbReference>
<evidence type="ECO:0000256" key="1">
    <source>
        <dbReference type="SAM" id="MobiDB-lite"/>
    </source>
</evidence>
<proteinExistence type="predicted"/>
<evidence type="ECO:0000313" key="3">
    <source>
        <dbReference type="EMBL" id="PWZ41489.1"/>
    </source>
</evidence>
<evidence type="ECO:0000256" key="2">
    <source>
        <dbReference type="SAM" id="Phobius"/>
    </source>
</evidence>
<comment type="caution">
    <text evidence="3">The sequence shown here is derived from an EMBL/GenBank/DDBJ whole genome shotgun (WGS) entry which is preliminary data.</text>
</comment>
<keyword evidence="2" id="KW-1133">Transmembrane helix</keyword>
<keyword evidence="2" id="KW-0472">Membrane</keyword>
<name>A0A3L6G2Z9_MAIZE</name>
<keyword evidence="2" id="KW-0812">Transmembrane</keyword>
<dbReference type="Proteomes" id="UP000251960">
    <property type="component" value="Chromosome 2"/>
</dbReference>
<dbReference type="EMBL" id="NCVQ01000003">
    <property type="protein sequence ID" value="PWZ41489.1"/>
    <property type="molecule type" value="Genomic_DNA"/>
</dbReference>
<dbReference type="InterPro" id="IPR011013">
    <property type="entry name" value="Gal_mutarotase_sf_dom"/>
</dbReference>
<dbReference type="GO" id="GO:0005975">
    <property type="term" value="P:carbohydrate metabolic process"/>
    <property type="evidence" value="ECO:0007669"/>
    <property type="project" value="InterPro"/>
</dbReference>
<accession>A0A3L6G2Z9</accession>
<dbReference type="InterPro" id="IPR014718">
    <property type="entry name" value="GH-type_carb-bd"/>
</dbReference>
<dbReference type="Gene3D" id="2.70.98.10">
    <property type="match status" value="1"/>
</dbReference>
<feature type="transmembrane region" description="Helical" evidence="2">
    <location>
        <begin position="67"/>
        <end position="91"/>
    </location>
</feature>
<dbReference type="SUPFAM" id="SSF74650">
    <property type="entry name" value="Galactose mutarotase-like"/>
    <property type="match status" value="1"/>
</dbReference>
<organism evidence="3">
    <name type="scientific">Zea mays</name>
    <name type="common">Maize</name>
    <dbReference type="NCBI Taxonomy" id="4577"/>
    <lineage>
        <taxon>Eukaryota</taxon>
        <taxon>Viridiplantae</taxon>
        <taxon>Streptophyta</taxon>
        <taxon>Embryophyta</taxon>
        <taxon>Tracheophyta</taxon>
        <taxon>Spermatophyta</taxon>
        <taxon>Magnoliopsida</taxon>
        <taxon>Liliopsida</taxon>
        <taxon>Poales</taxon>
        <taxon>Poaceae</taxon>
        <taxon>PACMAD clade</taxon>
        <taxon>Panicoideae</taxon>
        <taxon>Andropogonodae</taxon>
        <taxon>Andropogoneae</taxon>
        <taxon>Tripsacinae</taxon>
        <taxon>Zea</taxon>
    </lineage>
</organism>